<dbReference type="OrthoDB" id="1158011at2759"/>
<reference evidence="5" key="1">
    <citation type="submission" date="2011-02" db="EMBL/GenBank/DDBJ databases">
        <title>The Genome Sequence of Capsaspora owczarzaki ATCC 30864.</title>
        <authorList>
            <person name="Russ C."/>
            <person name="Cuomo C."/>
            <person name="Burger G."/>
            <person name="Gray M.W."/>
            <person name="Holland P.W.H."/>
            <person name="King N."/>
            <person name="Lang F.B.F."/>
            <person name="Roger A.J."/>
            <person name="Ruiz-Trillo I."/>
            <person name="Young S.K."/>
            <person name="Zeng Q."/>
            <person name="Gargeya S."/>
            <person name="Alvarado L."/>
            <person name="Berlin A."/>
            <person name="Chapman S.B."/>
            <person name="Chen Z."/>
            <person name="Freedman E."/>
            <person name="Gellesch M."/>
            <person name="Goldberg J."/>
            <person name="Griggs A."/>
            <person name="Gujja S."/>
            <person name="Heilman E."/>
            <person name="Heiman D."/>
            <person name="Howarth C."/>
            <person name="Mehta T."/>
            <person name="Neiman D."/>
            <person name="Pearson M."/>
            <person name="Roberts A."/>
            <person name="Saif S."/>
            <person name="Shea T."/>
            <person name="Shenoy N."/>
            <person name="Sisk P."/>
            <person name="Stolte C."/>
            <person name="Sykes S."/>
            <person name="White J."/>
            <person name="Yandava C."/>
            <person name="Haas B."/>
            <person name="Nusbaum C."/>
            <person name="Birren B."/>
        </authorList>
    </citation>
    <scope>NUCLEOTIDE SEQUENCE</scope>
    <source>
        <strain evidence="5">ATCC 30864</strain>
    </source>
</reference>
<dbReference type="AlphaFoldDB" id="A0A0D2USG8"/>
<dbReference type="FunFam" id="3.10.110.10:FF:000086">
    <property type="entry name" value="Ubiquitin-conjugating enzyme E2 J1"/>
    <property type="match status" value="1"/>
</dbReference>
<proteinExistence type="predicted"/>
<feature type="region of interest" description="Disordered" evidence="1">
    <location>
        <begin position="191"/>
        <end position="245"/>
    </location>
</feature>
<feature type="domain" description="UBC core" evidence="3">
    <location>
        <begin position="14"/>
        <end position="164"/>
    </location>
</feature>
<feature type="region of interest" description="Disordered" evidence="1">
    <location>
        <begin position="339"/>
        <end position="383"/>
    </location>
</feature>
<keyword evidence="2" id="KW-1133">Transmembrane helix</keyword>
<dbReference type="PANTHER" id="PTHR24067">
    <property type="entry name" value="UBIQUITIN-CONJUGATING ENZYME E2"/>
    <property type="match status" value="1"/>
</dbReference>
<keyword evidence="2" id="KW-0812">Transmembrane</keyword>
<dbReference type="PROSITE" id="PS50127">
    <property type="entry name" value="UBC_2"/>
    <property type="match status" value="1"/>
</dbReference>
<feature type="transmembrane region" description="Helical" evidence="2">
    <location>
        <begin position="397"/>
        <end position="418"/>
    </location>
</feature>
<dbReference type="Gene3D" id="3.10.110.10">
    <property type="entry name" value="Ubiquitin Conjugating Enzyme"/>
    <property type="match status" value="1"/>
</dbReference>
<protein>
    <submittedName>
        <fullName evidence="4">Ubiquitin-conjugating enzyme E2</fullName>
    </submittedName>
</protein>
<dbReference type="InterPro" id="IPR016135">
    <property type="entry name" value="UBQ-conjugating_enzyme/RWD"/>
</dbReference>
<dbReference type="SUPFAM" id="SSF54495">
    <property type="entry name" value="UBC-like"/>
    <property type="match status" value="1"/>
</dbReference>
<accession>A0A0D2USG8</accession>
<gene>
    <name evidence="4" type="ORF">CAOG_007990</name>
</gene>
<evidence type="ECO:0000259" key="3">
    <source>
        <dbReference type="PROSITE" id="PS50127"/>
    </source>
</evidence>
<organism evidence="4 5">
    <name type="scientific">Capsaspora owczarzaki (strain ATCC 30864)</name>
    <dbReference type="NCBI Taxonomy" id="595528"/>
    <lineage>
        <taxon>Eukaryota</taxon>
        <taxon>Filasterea</taxon>
        <taxon>Capsaspora</taxon>
    </lineage>
</organism>
<dbReference type="InterPro" id="IPR050113">
    <property type="entry name" value="Ub_conjugating_enzyme"/>
</dbReference>
<dbReference type="InterPro" id="IPR000608">
    <property type="entry name" value="UBC"/>
</dbReference>
<dbReference type="PhylomeDB" id="A0A0D2USG8"/>
<dbReference type="STRING" id="595528.A0A0D2USG8"/>
<sequence length="419" mass="46199">MAAASPTRFNTKSPAVKRIMQEMREMQNPTESYYAQPLEDNLFEWHFTVRGAPDTPFAHGVYHGRILLPAEYPFKPPSIILTTPNGRFEVDKKICLSISAYHPEFWQPSWSIRTVLLAIISFMPTEGKGAIGALDVAATVRQELAKQSVHFKCPVCQKCNRDLLLPEAETPDLASAPSAADLSAIREIAFKGEDPNARSRTSSAVTEAEQADAQSLAQSTAAPVSESSAPAPEPTTGPQTPSETVQGVFPAVESPAVAGPAFQPTWGVPPTPPTTLTPQHQQLFGHSPYVAHLSPAQLYHQHLYQQQQYLQQQMLHHQMLAQHQHRQWLLQQYHLQQQHQHQHQHQQQMAAPSATASHAAAHLRARTTTTTATSPAAPLAQQRVHAAQSPPSVLHQIVNYFGFVALVVVLVLLSKWYAV</sequence>
<evidence type="ECO:0000256" key="2">
    <source>
        <dbReference type="SAM" id="Phobius"/>
    </source>
</evidence>
<evidence type="ECO:0000313" key="5">
    <source>
        <dbReference type="Proteomes" id="UP000008743"/>
    </source>
</evidence>
<dbReference type="eggNOG" id="KOG0428">
    <property type="taxonomic scope" value="Eukaryota"/>
</dbReference>
<name>A0A0D2USG8_CAPO3</name>
<dbReference type="InParanoid" id="A0A0D2USG8"/>
<dbReference type="Proteomes" id="UP000008743">
    <property type="component" value="Unassembled WGS sequence"/>
</dbReference>
<dbReference type="RefSeq" id="XP_004342591.2">
    <property type="nucleotide sequence ID" value="XM_004342542.2"/>
</dbReference>
<dbReference type="CDD" id="cd23799">
    <property type="entry name" value="UBCc_UBE2J"/>
    <property type="match status" value="1"/>
</dbReference>
<feature type="compositionally biased region" description="Low complexity" evidence="1">
    <location>
        <begin position="219"/>
        <end position="236"/>
    </location>
</feature>
<keyword evidence="5" id="KW-1185">Reference proteome</keyword>
<keyword evidence="2" id="KW-0472">Membrane</keyword>
<dbReference type="SMART" id="SM00212">
    <property type="entry name" value="UBCc"/>
    <property type="match status" value="1"/>
</dbReference>
<feature type="region of interest" description="Disordered" evidence="1">
    <location>
        <begin position="260"/>
        <end position="281"/>
    </location>
</feature>
<evidence type="ECO:0000256" key="1">
    <source>
        <dbReference type="SAM" id="MobiDB-lite"/>
    </source>
</evidence>
<feature type="compositionally biased region" description="Low complexity" evidence="1">
    <location>
        <begin position="339"/>
        <end position="380"/>
    </location>
</feature>
<dbReference type="EMBL" id="KE346376">
    <property type="protein sequence ID" value="KJE97921.1"/>
    <property type="molecule type" value="Genomic_DNA"/>
</dbReference>
<dbReference type="Pfam" id="PF00179">
    <property type="entry name" value="UQ_con"/>
    <property type="match status" value="1"/>
</dbReference>
<evidence type="ECO:0000313" key="4">
    <source>
        <dbReference type="EMBL" id="KJE97921.1"/>
    </source>
</evidence>